<reference evidence="1" key="1">
    <citation type="journal article" date="2020" name="Stud. Mycol.">
        <title>101 Dothideomycetes genomes: a test case for predicting lifestyles and emergence of pathogens.</title>
        <authorList>
            <person name="Haridas S."/>
            <person name="Albert R."/>
            <person name="Binder M."/>
            <person name="Bloem J."/>
            <person name="Labutti K."/>
            <person name="Salamov A."/>
            <person name="Andreopoulos B."/>
            <person name="Baker S."/>
            <person name="Barry K."/>
            <person name="Bills G."/>
            <person name="Bluhm B."/>
            <person name="Cannon C."/>
            <person name="Castanera R."/>
            <person name="Culley D."/>
            <person name="Daum C."/>
            <person name="Ezra D."/>
            <person name="Gonzalez J."/>
            <person name="Henrissat B."/>
            <person name="Kuo A."/>
            <person name="Liang C."/>
            <person name="Lipzen A."/>
            <person name="Lutzoni F."/>
            <person name="Magnuson J."/>
            <person name="Mondo S."/>
            <person name="Nolan M."/>
            <person name="Ohm R."/>
            <person name="Pangilinan J."/>
            <person name="Park H.-J."/>
            <person name="Ramirez L."/>
            <person name="Alfaro M."/>
            <person name="Sun H."/>
            <person name="Tritt A."/>
            <person name="Yoshinaga Y."/>
            <person name="Zwiers L.-H."/>
            <person name="Turgeon B."/>
            <person name="Goodwin S."/>
            <person name="Spatafora J."/>
            <person name="Crous P."/>
            <person name="Grigoriev I."/>
        </authorList>
    </citation>
    <scope>NUCLEOTIDE SEQUENCE</scope>
    <source>
        <strain evidence="1">CBS 115976</strain>
    </source>
</reference>
<protein>
    <submittedName>
        <fullName evidence="1">Uncharacterized protein</fullName>
    </submittedName>
</protein>
<dbReference type="AlphaFoldDB" id="A0A6A6UJS9"/>
<evidence type="ECO:0000313" key="1">
    <source>
        <dbReference type="EMBL" id="KAF2671966.1"/>
    </source>
</evidence>
<sequence length="377" mass="42793">MLSAALKRNSSGDRNEKVSIATPLLRVNRMIHDEFADALYGRPTFEVIIANELGGRTSITLASKKQFASASNTVSSIMRSRGNDPTYQMMISRQQQMVISYGHNHNARLKAPPSGIQNDFRPWQPLLAMHYFTRIRSFKINIKFDQPGEGFTAPLSDAEREEEVMAEAQRNLLCDYIHRMVDCLNDNSDMPLRKIDVDIRMTNALPIASGGPAANNSTSTAIHYGKALLNPLRRLSARSVGSVAIMRSTRIGDNEVNLSTNLPLSEKDMLQACLMSFREEVTDSQPRIRPAILIGYAQLSELVSQMSLHPFWRDSDVEDMEHFLNTGRAAREAGDLKELLKVYITLFDKLNQRHDEHNNFMDEMKHTIRHMQNFRQL</sequence>
<evidence type="ECO:0000313" key="2">
    <source>
        <dbReference type="Proteomes" id="UP000799302"/>
    </source>
</evidence>
<organism evidence="1 2">
    <name type="scientific">Microthyrium microscopicum</name>
    <dbReference type="NCBI Taxonomy" id="703497"/>
    <lineage>
        <taxon>Eukaryota</taxon>
        <taxon>Fungi</taxon>
        <taxon>Dikarya</taxon>
        <taxon>Ascomycota</taxon>
        <taxon>Pezizomycotina</taxon>
        <taxon>Dothideomycetes</taxon>
        <taxon>Dothideomycetes incertae sedis</taxon>
        <taxon>Microthyriales</taxon>
        <taxon>Microthyriaceae</taxon>
        <taxon>Microthyrium</taxon>
    </lineage>
</organism>
<gene>
    <name evidence="1" type="ORF">BT63DRAFT_184743</name>
</gene>
<dbReference type="OrthoDB" id="5600002at2759"/>
<dbReference type="EMBL" id="MU004232">
    <property type="protein sequence ID" value="KAF2671966.1"/>
    <property type="molecule type" value="Genomic_DNA"/>
</dbReference>
<name>A0A6A6UJS9_9PEZI</name>
<proteinExistence type="predicted"/>
<dbReference type="Proteomes" id="UP000799302">
    <property type="component" value="Unassembled WGS sequence"/>
</dbReference>
<accession>A0A6A6UJS9</accession>
<keyword evidence="2" id="KW-1185">Reference proteome</keyword>